<evidence type="ECO:0000256" key="2">
    <source>
        <dbReference type="ARBA" id="ARBA00009840"/>
    </source>
</evidence>
<evidence type="ECO:0000256" key="3">
    <source>
        <dbReference type="ARBA" id="ARBA00023054"/>
    </source>
</evidence>
<comment type="similarity">
    <text evidence="2">Belongs to the RmuC family.</text>
</comment>
<gene>
    <name evidence="5" type="ORF">COV07_02950</name>
</gene>
<proteinExistence type="inferred from homology"/>
<evidence type="ECO:0000313" key="5">
    <source>
        <dbReference type="EMBL" id="PIR46672.1"/>
    </source>
</evidence>
<keyword evidence="3" id="KW-0175">Coiled coil</keyword>
<sequence>MDALALGQILVALVAGGFFVYMITKNQTSKTGDDGSFLLIQQQLSDLSKTVDKNLGDSRKEVQDSLKFQMEGSQRLMRDITRQMNEQLTEVHKGITESTENSKKVFTITEQLRNLEKVLTHQKQRGTLGEQSLELILGNVLPPGIFRMQHAFKDGETVDAVIETKDGVIPIDAKFSLDNYNRLAEEEDEIRRDEFERAFIADLKRRIDETAKYIREREGTLPFALMYIPAEGIYYDLLVNRVGSLKANTRSLIEYAAAEKKVIIVSPTTLLAYLQTVLFGYRSFRIEEAAKEIAKNVGNLGKHLAAYETYHEKLGTSLGAVVNHYNSSRKQFKLIDKDVYKISGESAGIKELLIEKPDQTEE</sequence>
<dbReference type="EMBL" id="PCYL01000032">
    <property type="protein sequence ID" value="PIR46672.1"/>
    <property type="molecule type" value="Genomic_DNA"/>
</dbReference>
<evidence type="ECO:0000256" key="4">
    <source>
        <dbReference type="ARBA" id="ARBA00023172"/>
    </source>
</evidence>
<dbReference type="AlphaFoldDB" id="A0A2H0RJD2"/>
<organism evidence="5 6">
    <name type="scientific">Candidatus Vogelbacteria bacterium CG10_big_fil_rev_8_21_14_0_10_45_14</name>
    <dbReference type="NCBI Taxonomy" id="1975042"/>
    <lineage>
        <taxon>Bacteria</taxon>
        <taxon>Candidatus Vogeliibacteriota</taxon>
    </lineage>
</organism>
<keyword evidence="4" id="KW-0233">DNA recombination</keyword>
<evidence type="ECO:0000256" key="1">
    <source>
        <dbReference type="ARBA" id="ARBA00003416"/>
    </source>
</evidence>
<evidence type="ECO:0000313" key="6">
    <source>
        <dbReference type="Proteomes" id="UP000230833"/>
    </source>
</evidence>
<dbReference type="PANTHER" id="PTHR30563:SF0">
    <property type="entry name" value="DNA RECOMBINATION PROTEIN RMUC"/>
    <property type="match status" value="1"/>
</dbReference>
<comment type="caution">
    <text evidence="5">The sequence shown here is derived from an EMBL/GenBank/DDBJ whole genome shotgun (WGS) entry which is preliminary data.</text>
</comment>
<dbReference type="PANTHER" id="PTHR30563">
    <property type="entry name" value="DNA RECOMBINATION PROTEIN RMUC"/>
    <property type="match status" value="1"/>
</dbReference>
<dbReference type="Pfam" id="PF02646">
    <property type="entry name" value="RmuC"/>
    <property type="match status" value="1"/>
</dbReference>
<dbReference type="InterPro" id="IPR003798">
    <property type="entry name" value="DNA_recombination_RmuC"/>
</dbReference>
<accession>A0A2H0RJD2</accession>
<dbReference type="GO" id="GO:0006310">
    <property type="term" value="P:DNA recombination"/>
    <property type="evidence" value="ECO:0007669"/>
    <property type="project" value="UniProtKB-KW"/>
</dbReference>
<protein>
    <submittedName>
        <fullName evidence="5">DNA recombination protein RmuC</fullName>
    </submittedName>
</protein>
<dbReference type="Proteomes" id="UP000230833">
    <property type="component" value="Unassembled WGS sequence"/>
</dbReference>
<comment type="function">
    <text evidence="1">Involved in DNA recombination.</text>
</comment>
<reference evidence="5 6" key="1">
    <citation type="submission" date="2017-09" db="EMBL/GenBank/DDBJ databases">
        <title>Depth-based differentiation of microbial function through sediment-hosted aquifers and enrichment of novel symbionts in the deep terrestrial subsurface.</title>
        <authorList>
            <person name="Probst A.J."/>
            <person name="Ladd B."/>
            <person name="Jarett J.K."/>
            <person name="Geller-Mcgrath D.E."/>
            <person name="Sieber C.M."/>
            <person name="Emerson J.B."/>
            <person name="Anantharaman K."/>
            <person name="Thomas B.C."/>
            <person name="Malmstrom R."/>
            <person name="Stieglmeier M."/>
            <person name="Klingl A."/>
            <person name="Woyke T."/>
            <person name="Ryan C.M."/>
            <person name="Banfield J.F."/>
        </authorList>
    </citation>
    <scope>NUCLEOTIDE SEQUENCE [LARGE SCALE GENOMIC DNA]</scope>
    <source>
        <strain evidence="5">CG10_big_fil_rev_8_21_14_0_10_45_14</strain>
    </source>
</reference>
<name>A0A2H0RJD2_9BACT</name>